<sequence>MSAMNFISNLKPEKAMWKIKMKVIRLWKQYYAAGGETIEMVLGDKIYTSIKKDLVSQFDILLRQGTSMLLFNYSLTPFCGSIGEPTILIRLDFFLPPVFEYVKISRIISGFQGRVLKTLIGAVVVFRVFVF</sequence>
<reference evidence="3 4" key="3">
    <citation type="journal article" date="2020" name="BMC Genomics">
        <title>Intraspecific diversification of the crop wild relative Brassica cretica Lam. using demographic model selection.</title>
        <authorList>
            <person name="Kioukis A."/>
            <person name="Michalopoulou V.A."/>
            <person name="Briers L."/>
            <person name="Pirintsos S."/>
            <person name="Studholme D.J."/>
            <person name="Pavlidis P."/>
            <person name="Sarris P.F."/>
        </authorList>
    </citation>
    <scope>NUCLEOTIDE SEQUENCE [LARGE SCALE GENOMIC DNA]</scope>
    <source>
        <strain evidence="4">cv. PFS-1207/04</strain>
        <strain evidence="3">PFS-1207/04</strain>
    </source>
</reference>
<evidence type="ECO:0000259" key="1">
    <source>
        <dbReference type="Pfam" id="PF02721"/>
    </source>
</evidence>
<organism evidence="2">
    <name type="scientific">Brassica cretica</name>
    <name type="common">Mustard</name>
    <dbReference type="NCBI Taxonomy" id="69181"/>
    <lineage>
        <taxon>Eukaryota</taxon>
        <taxon>Viridiplantae</taxon>
        <taxon>Streptophyta</taxon>
        <taxon>Embryophyta</taxon>
        <taxon>Tracheophyta</taxon>
        <taxon>Spermatophyta</taxon>
        <taxon>Magnoliopsida</taxon>
        <taxon>eudicotyledons</taxon>
        <taxon>Gunneridae</taxon>
        <taxon>Pentapetalae</taxon>
        <taxon>rosids</taxon>
        <taxon>malvids</taxon>
        <taxon>Brassicales</taxon>
        <taxon>Brassicaceae</taxon>
        <taxon>Brassiceae</taxon>
        <taxon>Brassica</taxon>
    </lineage>
</organism>
<proteinExistence type="predicted"/>
<dbReference type="Pfam" id="PF02721">
    <property type="entry name" value="DUF223"/>
    <property type="match status" value="1"/>
</dbReference>
<evidence type="ECO:0000313" key="2">
    <source>
        <dbReference type="EMBL" id="KAF2611113.1"/>
    </source>
</evidence>
<evidence type="ECO:0000313" key="3">
    <source>
        <dbReference type="EMBL" id="KAF3543369.1"/>
    </source>
</evidence>
<evidence type="ECO:0000313" key="4">
    <source>
        <dbReference type="Proteomes" id="UP000266723"/>
    </source>
</evidence>
<dbReference type="Proteomes" id="UP000266723">
    <property type="component" value="Unassembled WGS sequence"/>
</dbReference>
<keyword evidence="4" id="KW-1185">Reference proteome</keyword>
<dbReference type="OrthoDB" id="10303027at2759"/>
<dbReference type="AlphaFoldDB" id="A0A3N6PYW3"/>
<comment type="caution">
    <text evidence="2">The sequence shown here is derived from an EMBL/GenBank/DDBJ whole genome shotgun (WGS) entry which is preliminary data.</text>
</comment>
<gene>
    <name evidence="3" type="ORF">DY000_02006885</name>
    <name evidence="2" type="ORF">F2Q70_00011535</name>
</gene>
<reference evidence="3" key="2">
    <citation type="submission" date="2019-12" db="EMBL/GenBank/DDBJ databases">
        <authorList>
            <person name="Studholme D.J."/>
            <person name="Sarris P."/>
        </authorList>
    </citation>
    <scope>NUCLEOTIDE SEQUENCE</scope>
    <source>
        <strain evidence="3">PFS-1207/04</strain>
        <tissue evidence="3">Leaf</tissue>
    </source>
</reference>
<dbReference type="InterPro" id="IPR012340">
    <property type="entry name" value="NA-bd_OB-fold"/>
</dbReference>
<dbReference type="EMBL" id="QGKY02000089">
    <property type="protein sequence ID" value="KAF2611113.1"/>
    <property type="molecule type" value="Genomic_DNA"/>
</dbReference>
<feature type="domain" description="Replication protein A 70 kDa DNA-binding subunit B/D first OB fold" evidence="1">
    <location>
        <begin position="5"/>
        <end position="84"/>
    </location>
</feature>
<name>A0A3N6PYW3_BRACR</name>
<protein>
    <recommendedName>
        <fullName evidence="1">Replication protein A 70 kDa DNA-binding subunit B/D first OB fold domain-containing protein</fullName>
    </recommendedName>
</protein>
<reference evidence="2" key="1">
    <citation type="submission" date="2019-12" db="EMBL/GenBank/DDBJ databases">
        <title>Genome sequencing and annotation of Brassica cretica.</title>
        <authorList>
            <person name="Studholme D.J."/>
            <person name="Sarris P.F."/>
        </authorList>
    </citation>
    <scope>NUCLEOTIDE SEQUENCE</scope>
    <source>
        <strain evidence="2">PFS-102/07</strain>
        <tissue evidence="2">Leaf</tissue>
    </source>
</reference>
<dbReference type="EMBL" id="QGKV02000832">
    <property type="protein sequence ID" value="KAF3543369.1"/>
    <property type="molecule type" value="Genomic_DNA"/>
</dbReference>
<dbReference type="InterPro" id="IPR003871">
    <property type="entry name" value="RFA1B/D_OB_1st"/>
</dbReference>
<dbReference type="Gene3D" id="2.40.50.140">
    <property type="entry name" value="Nucleic acid-binding proteins"/>
    <property type="match status" value="1"/>
</dbReference>
<accession>A0A3N6PYW3</accession>